<proteinExistence type="predicted"/>
<dbReference type="InterPro" id="IPR051829">
    <property type="entry name" value="Multiheme_Cytochr_ET"/>
</dbReference>
<reference evidence="5" key="1">
    <citation type="submission" date="2017-02" db="EMBL/GenBank/DDBJ databases">
        <title>Comparative genomics and description of representatives of a novel lineage of planctomycetes thriving in anoxic sediments.</title>
        <authorList>
            <person name="Spring S."/>
            <person name="Bunk B."/>
            <person name="Sproer C."/>
        </authorList>
    </citation>
    <scope>NUCLEOTIDE SEQUENCE [LARGE SCALE GENOMIC DNA]</scope>
    <source>
        <strain evidence="5">ST-NAGAB-D1</strain>
    </source>
</reference>
<dbReference type="RefSeq" id="WP_146662931.1">
    <property type="nucleotide sequence ID" value="NZ_CP019791.1"/>
</dbReference>
<dbReference type="EMBL" id="CP019791">
    <property type="protein sequence ID" value="AQT69273.1"/>
    <property type="molecule type" value="Genomic_DNA"/>
</dbReference>
<accession>A0A1U9NMY5</accession>
<keyword evidence="2" id="KW-1133">Transmembrane helix</keyword>
<keyword evidence="5" id="KW-1185">Reference proteome</keyword>
<keyword evidence="1 3" id="KW-0732">Signal</keyword>
<dbReference type="InterPro" id="IPR036280">
    <property type="entry name" value="Multihaem_cyt_sf"/>
</dbReference>
<gene>
    <name evidence="4" type="ORF">STSP2_02462</name>
</gene>
<dbReference type="PANTHER" id="PTHR35038">
    <property type="entry name" value="DISSIMILATORY SULFITE REDUCTASE SIRA"/>
    <property type="match status" value="1"/>
</dbReference>
<feature type="chain" id="PRO_5012685381" evidence="3">
    <location>
        <begin position="26"/>
        <end position="629"/>
    </location>
</feature>
<keyword evidence="2" id="KW-0812">Transmembrane</keyword>
<dbReference type="Proteomes" id="UP000189674">
    <property type="component" value="Chromosome"/>
</dbReference>
<dbReference type="SUPFAM" id="SSF48695">
    <property type="entry name" value="Multiheme cytochromes"/>
    <property type="match status" value="1"/>
</dbReference>
<evidence type="ECO:0000256" key="3">
    <source>
        <dbReference type="SAM" id="SignalP"/>
    </source>
</evidence>
<dbReference type="STRING" id="1936003.STSP2_02462"/>
<name>A0A1U9NMY5_9BACT</name>
<evidence type="ECO:0000256" key="1">
    <source>
        <dbReference type="ARBA" id="ARBA00022729"/>
    </source>
</evidence>
<dbReference type="KEGG" id="alus:STSP2_02462"/>
<protein>
    <submittedName>
        <fullName evidence="4">Uncharacterized protein</fullName>
    </submittedName>
</protein>
<sequence length="629" mass="69266" precursor="true">MTTFLKLQRSAAVVFVCLFALQMRASGAEKIGDEVDGSRSPSVHVIDLYDKEGMKIRPDNDIVLPMSNEQTCSQCHDVEKISKGWHFNWKDPSVDPGRVGQAWILADPETGTQIPLSYRDWPGTYNPDEIGVTMWQFAKLFGRHSPGPMKEDLEGEIDFDARWMVSGELEVNCLACHDNEPGHDQSNYAMEVMRENFHWAAASTLAFTTVKGAAKDMSATYDFLFPEPPLDPKLIEPSISYDEDRFREDGKVFLDVSTEIKNENCYFCHSNFDVHEDMPEKWMHDQDVHLMAGLSCVDCHRNGLGHNIVRGYEGEAEHSDNPLAASSSCEGCHLPSEGEKPKAGRFAAPEPEHAGIPTVHFRELTCTACHSGPWPEDDAYLAMTARANGLGMHGIDKTPGVLPHLYSPVFKENPDGKIGPYKVVYPNFWAYIDGENATPLVPEKVKPIIGEAIAGAKPEQRGSWHQFTDEQVAKALKLLADTTPEGSAAGYVSGGKVFALDKDGELVVEEHGAAKPYGWPIAHNVRPAEQSLGVRGCGDCHETDSPIVFGDIPADTPMVSQQGEAMEMASLQGVDRTHMKLFAMSFVFRPMLKVVTILCSAVIAAVVLFYVLKAFGFVTVKASDDESAI</sequence>
<dbReference type="OrthoDB" id="9783375at2"/>
<dbReference type="AlphaFoldDB" id="A0A1U9NMY5"/>
<evidence type="ECO:0000313" key="4">
    <source>
        <dbReference type="EMBL" id="AQT69273.1"/>
    </source>
</evidence>
<evidence type="ECO:0000256" key="2">
    <source>
        <dbReference type="SAM" id="Phobius"/>
    </source>
</evidence>
<feature type="signal peptide" evidence="3">
    <location>
        <begin position="1"/>
        <end position="25"/>
    </location>
</feature>
<keyword evidence="2" id="KW-0472">Membrane</keyword>
<evidence type="ECO:0000313" key="5">
    <source>
        <dbReference type="Proteomes" id="UP000189674"/>
    </source>
</evidence>
<organism evidence="4 5">
    <name type="scientific">Anaerohalosphaera lusitana</name>
    <dbReference type="NCBI Taxonomy" id="1936003"/>
    <lineage>
        <taxon>Bacteria</taxon>
        <taxon>Pseudomonadati</taxon>
        <taxon>Planctomycetota</taxon>
        <taxon>Phycisphaerae</taxon>
        <taxon>Sedimentisphaerales</taxon>
        <taxon>Anaerohalosphaeraceae</taxon>
        <taxon>Anaerohalosphaera</taxon>
    </lineage>
</organism>
<feature type="transmembrane region" description="Helical" evidence="2">
    <location>
        <begin position="591"/>
        <end position="612"/>
    </location>
</feature>